<dbReference type="InterPro" id="IPR025997">
    <property type="entry name" value="SBP_2_dom"/>
</dbReference>
<keyword evidence="4" id="KW-0812">Transmembrane</keyword>
<dbReference type="OrthoDB" id="1771098at2"/>
<evidence type="ECO:0000256" key="4">
    <source>
        <dbReference type="SAM" id="Phobius"/>
    </source>
</evidence>
<dbReference type="GO" id="GO:0030313">
    <property type="term" value="C:cell envelope"/>
    <property type="evidence" value="ECO:0007669"/>
    <property type="project" value="UniProtKB-SubCell"/>
</dbReference>
<dbReference type="PANTHER" id="PTHR46847">
    <property type="entry name" value="D-ALLOSE-BINDING PERIPLASMIC PROTEIN-RELATED"/>
    <property type="match status" value="1"/>
</dbReference>
<comment type="similarity">
    <text evidence="2">Belongs to the bacterial solute-binding protein 2 family.</text>
</comment>
<keyword evidence="7" id="KW-1185">Reference proteome</keyword>
<keyword evidence="3" id="KW-0732">Signal</keyword>
<dbReference type="AlphaFoldDB" id="A0A2Z4U8M4"/>
<evidence type="ECO:0000259" key="5">
    <source>
        <dbReference type="Pfam" id="PF13407"/>
    </source>
</evidence>
<dbReference type="KEGG" id="blau:DQQ01_03680"/>
<reference evidence="7" key="1">
    <citation type="submission" date="2018-06" db="EMBL/GenBank/DDBJ databases">
        <title>Description of Blautia argi sp. nov., a new anaerobic isolated from dog feces.</title>
        <authorList>
            <person name="Chang Y.-H."/>
            <person name="Paek J."/>
            <person name="Shin Y."/>
        </authorList>
    </citation>
    <scope>NUCLEOTIDE SEQUENCE [LARGE SCALE GENOMIC DNA]</scope>
    <source>
        <strain evidence="7">KCTC 15426</strain>
    </source>
</reference>
<comment type="subcellular location">
    <subcellularLocation>
        <location evidence="1">Cell envelope</location>
    </subcellularLocation>
</comment>
<proteinExistence type="inferred from homology"/>
<dbReference type="PANTHER" id="PTHR46847:SF4">
    <property type="entry name" value="AUTOINDUCER 2-BINDING PROTEIN LSRB"/>
    <property type="match status" value="1"/>
</dbReference>
<accession>A0A2Z4U8M4</accession>
<dbReference type="GO" id="GO:0030246">
    <property type="term" value="F:carbohydrate binding"/>
    <property type="evidence" value="ECO:0007669"/>
    <property type="project" value="UniProtKB-ARBA"/>
</dbReference>
<keyword evidence="4" id="KW-1133">Transmembrane helix</keyword>
<evidence type="ECO:0000256" key="1">
    <source>
        <dbReference type="ARBA" id="ARBA00004196"/>
    </source>
</evidence>
<dbReference type="RefSeq" id="WP_111918499.1">
    <property type="nucleotide sequence ID" value="NZ_CAUWHR010000005.1"/>
</dbReference>
<dbReference type="EMBL" id="CP030280">
    <property type="protein sequence ID" value="AWY97397.1"/>
    <property type="molecule type" value="Genomic_DNA"/>
</dbReference>
<evidence type="ECO:0000256" key="3">
    <source>
        <dbReference type="ARBA" id="ARBA00022729"/>
    </source>
</evidence>
<dbReference type="Gene3D" id="3.40.50.2300">
    <property type="match status" value="2"/>
</dbReference>
<organism evidence="6 7">
    <name type="scientific">Blautia argi</name>
    <dbReference type="NCBI Taxonomy" id="1912897"/>
    <lineage>
        <taxon>Bacteria</taxon>
        <taxon>Bacillati</taxon>
        <taxon>Bacillota</taxon>
        <taxon>Clostridia</taxon>
        <taxon>Lachnospirales</taxon>
        <taxon>Lachnospiraceae</taxon>
        <taxon>Blautia</taxon>
    </lineage>
</organism>
<name>A0A2Z4U8M4_9FIRM</name>
<sequence length="324" mass="36444">MKKDKKMFILIEAVLGSLVLVLAFVMLQEKNEKEKQKIAVIIENSDDNQWAGLKYGLKKAAEDRDVELSVTSTGPTLTAKEQEKLIRQEVEGGADAVILQPVVDRDTEKMLQEAERELPVMLIGENPVKRKESTEIPVVRPDNYAMGRKLAEELLKDYNGHLKGKSLGILNREKESEDIKQRKKGFEEGIKGKGAEFVWSYFIAADHEAAEDLEKQPEVDFVIAFDDDSLTAAGNCAASNNLHGALVYGIGHSTEAVYYLDTGAAECLAVPDEFQIGYQSLITLLEQMEQPFKERNSHEISYAVIRRENLFSRENQEILYTMSQ</sequence>
<feature type="transmembrane region" description="Helical" evidence="4">
    <location>
        <begin position="7"/>
        <end position="27"/>
    </location>
</feature>
<dbReference type="InterPro" id="IPR028082">
    <property type="entry name" value="Peripla_BP_I"/>
</dbReference>
<dbReference type="Pfam" id="PF13407">
    <property type="entry name" value="Peripla_BP_4"/>
    <property type="match status" value="1"/>
</dbReference>
<dbReference type="Proteomes" id="UP000250003">
    <property type="component" value="Chromosome"/>
</dbReference>
<evidence type="ECO:0000313" key="6">
    <source>
        <dbReference type="EMBL" id="AWY97397.1"/>
    </source>
</evidence>
<protein>
    <submittedName>
        <fullName evidence="6">Sugar ABC transporter substrate-binding protein</fullName>
    </submittedName>
</protein>
<keyword evidence="4" id="KW-0472">Membrane</keyword>
<dbReference type="SUPFAM" id="SSF53822">
    <property type="entry name" value="Periplasmic binding protein-like I"/>
    <property type="match status" value="1"/>
</dbReference>
<evidence type="ECO:0000313" key="7">
    <source>
        <dbReference type="Proteomes" id="UP000250003"/>
    </source>
</evidence>
<evidence type="ECO:0000256" key="2">
    <source>
        <dbReference type="ARBA" id="ARBA00007639"/>
    </source>
</evidence>
<gene>
    <name evidence="6" type="ORF">DQQ01_03680</name>
</gene>
<feature type="domain" description="Periplasmic binding protein" evidence="5">
    <location>
        <begin position="38"/>
        <end position="286"/>
    </location>
</feature>